<proteinExistence type="predicted"/>
<dbReference type="Gene3D" id="3.40.309.10">
    <property type="entry name" value="Aldehyde Dehydrogenase, Chain A, domain 2"/>
    <property type="match status" value="1"/>
</dbReference>
<dbReference type="EMBL" id="JAENJH010000006">
    <property type="protein sequence ID" value="MBK1787270.1"/>
    <property type="molecule type" value="Genomic_DNA"/>
</dbReference>
<dbReference type="InterPro" id="IPR016163">
    <property type="entry name" value="Ald_DH_C"/>
</dbReference>
<reference evidence="2" key="1">
    <citation type="submission" date="2020-12" db="EMBL/GenBank/DDBJ databases">
        <title>Prauserella sp. ASG 168, a novel actinomycete isolated from cave rock.</title>
        <authorList>
            <person name="Suriyachadkun C."/>
        </authorList>
    </citation>
    <scope>NUCLEOTIDE SEQUENCE</scope>
    <source>
        <strain evidence="2">ASG 168</strain>
    </source>
</reference>
<dbReference type="InterPro" id="IPR016161">
    <property type="entry name" value="Ald_DH/histidinol_DH"/>
</dbReference>
<dbReference type="PANTHER" id="PTHR11699">
    <property type="entry name" value="ALDEHYDE DEHYDROGENASE-RELATED"/>
    <property type="match status" value="1"/>
</dbReference>
<evidence type="ECO:0000259" key="1">
    <source>
        <dbReference type="Pfam" id="PF00171"/>
    </source>
</evidence>
<name>A0A934V7I0_9PSEU</name>
<evidence type="ECO:0000313" key="3">
    <source>
        <dbReference type="Proteomes" id="UP000635245"/>
    </source>
</evidence>
<dbReference type="Proteomes" id="UP000635245">
    <property type="component" value="Unassembled WGS sequence"/>
</dbReference>
<protein>
    <submittedName>
        <fullName evidence="2">Aldehyde dehydrogenase family protein</fullName>
    </submittedName>
</protein>
<dbReference type="InterPro" id="IPR015590">
    <property type="entry name" value="Aldehyde_DH_dom"/>
</dbReference>
<accession>A0A934V7I0</accession>
<sequence length="105" mass="10902">MLRGTVPDGPGYYTTPAVFTDVDPGSRIAQEEEVFGPVLAVTAFDDEEHALALANDSRYGLGAGVWTSDVSAPATGLAACGIGADGGRERINAYTRPKAVFVSLL</sequence>
<organism evidence="2 3">
    <name type="scientific">Prauserella cavernicola</name>
    <dbReference type="NCBI Taxonomy" id="2800127"/>
    <lineage>
        <taxon>Bacteria</taxon>
        <taxon>Bacillati</taxon>
        <taxon>Actinomycetota</taxon>
        <taxon>Actinomycetes</taxon>
        <taxon>Pseudonocardiales</taxon>
        <taxon>Pseudonocardiaceae</taxon>
        <taxon>Prauserella</taxon>
    </lineage>
</organism>
<dbReference type="GO" id="GO:0016620">
    <property type="term" value="F:oxidoreductase activity, acting on the aldehyde or oxo group of donors, NAD or NADP as acceptor"/>
    <property type="evidence" value="ECO:0007669"/>
    <property type="project" value="InterPro"/>
</dbReference>
<evidence type="ECO:0000313" key="2">
    <source>
        <dbReference type="EMBL" id="MBK1787270.1"/>
    </source>
</evidence>
<comment type="caution">
    <text evidence="2">The sequence shown here is derived from an EMBL/GenBank/DDBJ whole genome shotgun (WGS) entry which is preliminary data.</text>
</comment>
<feature type="domain" description="Aldehyde dehydrogenase" evidence="1">
    <location>
        <begin position="8"/>
        <end position="71"/>
    </location>
</feature>
<gene>
    <name evidence="2" type="ORF">JHE00_23355</name>
</gene>
<dbReference type="SUPFAM" id="SSF53720">
    <property type="entry name" value="ALDH-like"/>
    <property type="match status" value="1"/>
</dbReference>
<dbReference type="Pfam" id="PF00171">
    <property type="entry name" value="Aldedh"/>
    <property type="match status" value="1"/>
</dbReference>
<dbReference type="AlphaFoldDB" id="A0A934V7I0"/>
<keyword evidence="3" id="KW-1185">Reference proteome</keyword>